<evidence type="ECO:0000256" key="6">
    <source>
        <dbReference type="ARBA" id="ARBA00022801"/>
    </source>
</evidence>
<proteinExistence type="inferred from homology"/>
<dbReference type="GO" id="GO:0046872">
    <property type="term" value="F:metal ion binding"/>
    <property type="evidence" value="ECO:0007669"/>
    <property type="project" value="UniProtKB-KW"/>
</dbReference>
<dbReference type="InterPro" id="IPR045249">
    <property type="entry name" value="HARBI1-like"/>
</dbReference>
<evidence type="ECO:0000259" key="8">
    <source>
        <dbReference type="Pfam" id="PF13359"/>
    </source>
</evidence>
<reference evidence="9 10" key="1">
    <citation type="submission" date="2019-08" db="EMBL/GenBank/DDBJ databases">
        <title>Whole genome of Aphis craccivora.</title>
        <authorList>
            <person name="Voronova N.V."/>
            <person name="Shulinski R.S."/>
            <person name="Bandarenka Y.V."/>
            <person name="Zhorov D.G."/>
            <person name="Warner D."/>
        </authorList>
    </citation>
    <scope>NUCLEOTIDE SEQUENCE [LARGE SCALE GENOMIC DNA]</scope>
    <source>
        <strain evidence="9">180601</strain>
        <tissue evidence="9">Whole Body</tissue>
    </source>
</reference>
<evidence type="ECO:0000313" key="10">
    <source>
        <dbReference type="Proteomes" id="UP000478052"/>
    </source>
</evidence>
<comment type="caution">
    <text evidence="9">The sequence shown here is derived from an EMBL/GenBank/DDBJ whole genome shotgun (WGS) entry which is preliminary data.</text>
</comment>
<name>A0A6G0YIK6_APHCR</name>
<dbReference type="OrthoDB" id="6584660at2759"/>
<accession>A0A6G0YIK6</accession>
<evidence type="ECO:0000256" key="1">
    <source>
        <dbReference type="ARBA" id="ARBA00001968"/>
    </source>
</evidence>
<dbReference type="PANTHER" id="PTHR22930">
    <property type="match status" value="1"/>
</dbReference>
<evidence type="ECO:0000256" key="3">
    <source>
        <dbReference type="ARBA" id="ARBA00006958"/>
    </source>
</evidence>
<dbReference type="EMBL" id="VUJU01003862">
    <property type="protein sequence ID" value="KAF0756413.1"/>
    <property type="molecule type" value="Genomic_DNA"/>
</dbReference>
<keyword evidence="6" id="KW-0378">Hydrolase</keyword>
<feature type="domain" description="DDE Tnp4" evidence="8">
    <location>
        <begin position="156"/>
        <end position="306"/>
    </location>
</feature>
<protein>
    <submittedName>
        <fullName evidence="9">Putative nuclease HARBI1</fullName>
    </submittedName>
</protein>
<evidence type="ECO:0000313" key="9">
    <source>
        <dbReference type="EMBL" id="KAF0756413.1"/>
    </source>
</evidence>
<keyword evidence="7" id="KW-0539">Nucleus</keyword>
<dbReference type="GO" id="GO:0016787">
    <property type="term" value="F:hydrolase activity"/>
    <property type="evidence" value="ECO:0007669"/>
    <property type="project" value="UniProtKB-KW"/>
</dbReference>
<comment type="subcellular location">
    <subcellularLocation>
        <location evidence="2">Nucleus</location>
    </subcellularLocation>
</comment>
<dbReference type="Proteomes" id="UP000478052">
    <property type="component" value="Unassembled WGS sequence"/>
</dbReference>
<dbReference type="Pfam" id="PF13359">
    <property type="entry name" value="DDE_Tnp_4"/>
    <property type="match status" value="1"/>
</dbReference>
<comment type="similarity">
    <text evidence="3">Belongs to the HARBI1 family.</text>
</comment>
<dbReference type="InterPro" id="IPR027806">
    <property type="entry name" value="HARBI1_dom"/>
</dbReference>
<organism evidence="9 10">
    <name type="scientific">Aphis craccivora</name>
    <name type="common">Cowpea aphid</name>
    <dbReference type="NCBI Taxonomy" id="307492"/>
    <lineage>
        <taxon>Eukaryota</taxon>
        <taxon>Metazoa</taxon>
        <taxon>Ecdysozoa</taxon>
        <taxon>Arthropoda</taxon>
        <taxon>Hexapoda</taxon>
        <taxon>Insecta</taxon>
        <taxon>Pterygota</taxon>
        <taxon>Neoptera</taxon>
        <taxon>Paraneoptera</taxon>
        <taxon>Hemiptera</taxon>
        <taxon>Sternorrhyncha</taxon>
        <taxon>Aphidomorpha</taxon>
        <taxon>Aphidoidea</taxon>
        <taxon>Aphididae</taxon>
        <taxon>Aphidini</taxon>
        <taxon>Aphis</taxon>
        <taxon>Aphis</taxon>
    </lineage>
</organism>
<sequence length="382" mass="43882">MDIFGILYEDDDQEIVEFLNYQRRTYTLRMRVDHMTLWDDHDFRIRFRISKVVVLQVLEYINDQISSSTDRNHAVTSINKLLLTLRFYATGNFLITSGDFLGVSKTTASLIVRDVSIAIAKLRPRFIKMPTTEREISKLQRSFYQIARFPRTIGAIDCTHVKIQNPGGPNAEYFRNRKGYFSINVQTIACPNLKIMDVVARWPGSCHDQTIFKKSQIYYNLINGKWGNSLIVADSGYANSLHVVTPFLNPQNDIEELYNESIIRTRNPVERSYGVLKRRFPVLSLGLRLKLETTQAVIVACCVLHNIACDNNDIDPPILDIILPENENINIEEQQPNGENARQQLIQEYFSHLAYFNNSSFSLNEKLVALALLSSLFFDAIS</sequence>
<dbReference type="GO" id="GO:0004518">
    <property type="term" value="F:nuclease activity"/>
    <property type="evidence" value="ECO:0007669"/>
    <property type="project" value="UniProtKB-KW"/>
</dbReference>
<keyword evidence="10" id="KW-1185">Reference proteome</keyword>
<evidence type="ECO:0000256" key="7">
    <source>
        <dbReference type="ARBA" id="ARBA00023242"/>
    </source>
</evidence>
<keyword evidence="4" id="KW-0540">Nuclease</keyword>
<dbReference type="PANTHER" id="PTHR22930:SF289">
    <property type="entry name" value="DDE TNP4 DOMAIN-CONTAINING PROTEIN-RELATED"/>
    <property type="match status" value="1"/>
</dbReference>
<evidence type="ECO:0000256" key="4">
    <source>
        <dbReference type="ARBA" id="ARBA00022722"/>
    </source>
</evidence>
<dbReference type="GO" id="GO:0005634">
    <property type="term" value="C:nucleus"/>
    <property type="evidence" value="ECO:0007669"/>
    <property type="project" value="UniProtKB-SubCell"/>
</dbReference>
<comment type="cofactor">
    <cofactor evidence="1">
        <name>a divalent metal cation</name>
        <dbReference type="ChEBI" id="CHEBI:60240"/>
    </cofactor>
</comment>
<keyword evidence="5" id="KW-0479">Metal-binding</keyword>
<dbReference type="AlphaFoldDB" id="A0A6G0YIK6"/>
<evidence type="ECO:0000256" key="2">
    <source>
        <dbReference type="ARBA" id="ARBA00004123"/>
    </source>
</evidence>
<evidence type="ECO:0000256" key="5">
    <source>
        <dbReference type="ARBA" id="ARBA00022723"/>
    </source>
</evidence>
<gene>
    <name evidence="9" type="ORF">FWK35_00027113</name>
</gene>